<gene>
    <name evidence="7" type="ORF">ATO3_10370</name>
</gene>
<dbReference type="InterPro" id="IPR039424">
    <property type="entry name" value="SBP_5"/>
</dbReference>
<dbReference type="AlphaFoldDB" id="A0A225NLE9"/>
<evidence type="ECO:0000256" key="4">
    <source>
        <dbReference type="ARBA" id="ARBA00022729"/>
    </source>
</evidence>
<dbReference type="CDD" id="cd08498">
    <property type="entry name" value="PBP2_NikA_DppA_OppA_like_2"/>
    <property type="match status" value="1"/>
</dbReference>
<name>A0A225NLE9_9RHOB</name>
<evidence type="ECO:0000256" key="5">
    <source>
        <dbReference type="SAM" id="SignalP"/>
    </source>
</evidence>
<evidence type="ECO:0000313" key="7">
    <source>
        <dbReference type="EMBL" id="OWU74949.1"/>
    </source>
</evidence>
<keyword evidence="3" id="KW-0813">Transport</keyword>
<organism evidence="7 8">
    <name type="scientific">Marinibacterium profundimaris</name>
    <dbReference type="NCBI Taxonomy" id="1679460"/>
    <lineage>
        <taxon>Bacteria</taxon>
        <taxon>Pseudomonadati</taxon>
        <taxon>Pseudomonadota</taxon>
        <taxon>Alphaproteobacteria</taxon>
        <taxon>Rhodobacterales</taxon>
        <taxon>Paracoccaceae</taxon>
        <taxon>Marinibacterium</taxon>
    </lineage>
</organism>
<comment type="similarity">
    <text evidence="2">Belongs to the bacterial solute-binding protein 5 family.</text>
</comment>
<dbReference type="EMBL" id="AQQR01000003">
    <property type="protein sequence ID" value="OWU74949.1"/>
    <property type="molecule type" value="Genomic_DNA"/>
</dbReference>
<evidence type="ECO:0000256" key="2">
    <source>
        <dbReference type="ARBA" id="ARBA00005695"/>
    </source>
</evidence>
<dbReference type="SUPFAM" id="SSF53850">
    <property type="entry name" value="Periplasmic binding protein-like II"/>
    <property type="match status" value="1"/>
</dbReference>
<protein>
    <submittedName>
        <fullName evidence="7">Peptide ABC transporter</fullName>
    </submittedName>
</protein>
<dbReference type="PIRSF" id="PIRSF002741">
    <property type="entry name" value="MppA"/>
    <property type="match status" value="1"/>
</dbReference>
<comment type="caution">
    <text evidence="7">The sequence shown here is derived from an EMBL/GenBank/DDBJ whole genome shotgun (WGS) entry which is preliminary data.</text>
</comment>
<dbReference type="Gene3D" id="3.10.105.10">
    <property type="entry name" value="Dipeptide-binding Protein, Domain 3"/>
    <property type="match status" value="1"/>
</dbReference>
<keyword evidence="4 5" id="KW-0732">Signal</keyword>
<dbReference type="InterPro" id="IPR000914">
    <property type="entry name" value="SBP_5_dom"/>
</dbReference>
<dbReference type="PANTHER" id="PTHR30290">
    <property type="entry name" value="PERIPLASMIC BINDING COMPONENT OF ABC TRANSPORTER"/>
    <property type="match status" value="1"/>
</dbReference>
<dbReference type="GO" id="GO:0015833">
    <property type="term" value="P:peptide transport"/>
    <property type="evidence" value="ECO:0007669"/>
    <property type="project" value="TreeGrafter"/>
</dbReference>
<sequence length="526" mass="57939">MMTIRTLLLASAALAGLSGAATAENVLKWGANRDIGSLDPYSYGDSFTINVLNHVYEGLVRYNEDLQIEPALAESWEILDDQVTWRFKLRDGVTFHNGNAFTAEDVVASLERVSHETSPLKGNLPAYVSSEMVDDRTVDITLNGTYPLLLNDLTNIHIFDKDWMVENGAELPTDIGSGVEGYATYNANGTGPFIVESRQPDAKTVFVVNPDWWDEPQHNLDRIELTPVTSAATRVAALLSGEINFTNDAPVQDLPRLEAAPNVEVLEGVDLRTVMIGFPFRDTLVSGEPNPFKDKAVREALYKAIDLDLIHQRVMRGKSRIAGATVAPPIPGYAEELDTLPGYDPDASKALLQEAGVPEGFSFEFNCLSDGLVNEEQFCQAIASMWSRIGLAPQLDVAPRAVQTPKRTNGKTDVYTLGWATLPMLDAYSPLLQIFHSKEGNSGVFNWGGWSYPELDALIQEAGQELDVETRLGLETQALQIVKDEMLMIPLHQQPMAWAVTDDVTDMPLFPDNKPRLWFAQVGGES</sequence>
<evidence type="ECO:0000256" key="3">
    <source>
        <dbReference type="ARBA" id="ARBA00022448"/>
    </source>
</evidence>
<dbReference type="Proteomes" id="UP000215377">
    <property type="component" value="Unassembled WGS sequence"/>
</dbReference>
<dbReference type="InterPro" id="IPR030678">
    <property type="entry name" value="Peptide/Ni-bd"/>
</dbReference>
<feature type="signal peptide" evidence="5">
    <location>
        <begin position="1"/>
        <end position="23"/>
    </location>
</feature>
<evidence type="ECO:0000259" key="6">
    <source>
        <dbReference type="Pfam" id="PF00496"/>
    </source>
</evidence>
<evidence type="ECO:0000313" key="8">
    <source>
        <dbReference type="Proteomes" id="UP000215377"/>
    </source>
</evidence>
<dbReference type="Pfam" id="PF00496">
    <property type="entry name" value="SBP_bac_5"/>
    <property type="match status" value="1"/>
</dbReference>
<evidence type="ECO:0000256" key="1">
    <source>
        <dbReference type="ARBA" id="ARBA00004418"/>
    </source>
</evidence>
<accession>A0A225NLE9</accession>
<comment type="subcellular location">
    <subcellularLocation>
        <location evidence="1">Periplasm</location>
    </subcellularLocation>
</comment>
<keyword evidence="8" id="KW-1185">Reference proteome</keyword>
<reference evidence="7 8" key="1">
    <citation type="submission" date="2013-04" db="EMBL/GenBank/DDBJ databases">
        <title>Oceanicola sp. 22II1-22F33 Genome Sequencing.</title>
        <authorList>
            <person name="Lai Q."/>
            <person name="Li G."/>
            <person name="Shao Z."/>
        </authorList>
    </citation>
    <scope>NUCLEOTIDE SEQUENCE [LARGE SCALE GENOMIC DNA]</scope>
    <source>
        <strain evidence="7 8">22II1-22F33</strain>
    </source>
</reference>
<dbReference type="Gene3D" id="3.90.76.10">
    <property type="entry name" value="Dipeptide-binding Protein, Domain 1"/>
    <property type="match status" value="1"/>
</dbReference>
<dbReference type="GO" id="GO:1904680">
    <property type="term" value="F:peptide transmembrane transporter activity"/>
    <property type="evidence" value="ECO:0007669"/>
    <property type="project" value="TreeGrafter"/>
</dbReference>
<feature type="domain" description="Solute-binding protein family 5" evidence="6">
    <location>
        <begin position="67"/>
        <end position="441"/>
    </location>
</feature>
<dbReference type="GO" id="GO:0030288">
    <property type="term" value="C:outer membrane-bounded periplasmic space"/>
    <property type="evidence" value="ECO:0007669"/>
    <property type="project" value="UniProtKB-ARBA"/>
</dbReference>
<dbReference type="GO" id="GO:0043190">
    <property type="term" value="C:ATP-binding cassette (ABC) transporter complex"/>
    <property type="evidence" value="ECO:0007669"/>
    <property type="project" value="InterPro"/>
</dbReference>
<dbReference type="PANTHER" id="PTHR30290:SF9">
    <property type="entry name" value="OLIGOPEPTIDE-BINDING PROTEIN APPA"/>
    <property type="match status" value="1"/>
</dbReference>
<feature type="chain" id="PRO_5012646446" evidence="5">
    <location>
        <begin position="24"/>
        <end position="526"/>
    </location>
</feature>
<dbReference type="Gene3D" id="3.40.190.10">
    <property type="entry name" value="Periplasmic binding protein-like II"/>
    <property type="match status" value="1"/>
</dbReference>
<proteinExistence type="inferred from homology"/>